<protein>
    <recommendedName>
        <fullName evidence="4">Hydrogenase maturation factor HypA</fullName>
    </recommendedName>
</protein>
<comment type="similarity">
    <text evidence="4">Belongs to the HypA/HybF family.</text>
</comment>
<dbReference type="EMBL" id="JACRTA010000002">
    <property type="protein sequence ID" value="MBC8568465.1"/>
    <property type="molecule type" value="Genomic_DNA"/>
</dbReference>
<sequence length="113" mass="12685">MHEYPITEQIIKIATDHCKKSGGKKVTTVNLVIGDYSGYVGESVQMYFDIIAQDTICEGALVNINHIKPKLKCPHCGELFEKKPMSFECPKCGEQGEPTEIGKEFYIESIEIE</sequence>
<keyword evidence="6" id="KW-1185">Reference proteome</keyword>
<dbReference type="GO" id="GO:0016151">
    <property type="term" value="F:nickel cation binding"/>
    <property type="evidence" value="ECO:0007669"/>
    <property type="project" value="UniProtKB-UniRule"/>
</dbReference>
<keyword evidence="3 4" id="KW-0862">Zinc</keyword>
<dbReference type="PANTHER" id="PTHR34535:SF3">
    <property type="entry name" value="HYDROGENASE MATURATION FACTOR HYPA"/>
    <property type="match status" value="1"/>
</dbReference>
<evidence type="ECO:0000256" key="2">
    <source>
        <dbReference type="ARBA" id="ARBA00022723"/>
    </source>
</evidence>
<comment type="caution">
    <text evidence="5">The sequence shown here is derived from an EMBL/GenBank/DDBJ whole genome shotgun (WGS) entry which is preliminary data.</text>
</comment>
<dbReference type="AlphaFoldDB" id="A0A926E8Q9"/>
<dbReference type="GO" id="GO:0051604">
    <property type="term" value="P:protein maturation"/>
    <property type="evidence" value="ECO:0007669"/>
    <property type="project" value="InterPro"/>
</dbReference>
<dbReference type="InterPro" id="IPR000688">
    <property type="entry name" value="HypA/HybF"/>
</dbReference>
<accession>A0A926E8Q9</accession>
<dbReference type="Proteomes" id="UP000610862">
    <property type="component" value="Unassembled WGS sequence"/>
</dbReference>
<name>A0A926E8Q9_9FIRM</name>
<feature type="binding site" evidence="4">
    <location>
        <position position="92"/>
    </location>
    <ligand>
        <name>Zn(2+)</name>
        <dbReference type="ChEBI" id="CHEBI:29105"/>
    </ligand>
</feature>
<dbReference type="Gene3D" id="3.30.2320.80">
    <property type="match status" value="1"/>
</dbReference>
<feature type="binding site" evidence="4">
    <location>
        <position position="76"/>
    </location>
    <ligand>
        <name>Zn(2+)</name>
        <dbReference type="ChEBI" id="CHEBI:29105"/>
    </ligand>
</feature>
<feature type="binding site" evidence="4">
    <location>
        <position position="73"/>
    </location>
    <ligand>
        <name>Zn(2+)</name>
        <dbReference type="ChEBI" id="CHEBI:29105"/>
    </ligand>
</feature>
<feature type="binding site" evidence="4">
    <location>
        <position position="2"/>
    </location>
    <ligand>
        <name>Ni(2+)</name>
        <dbReference type="ChEBI" id="CHEBI:49786"/>
    </ligand>
</feature>
<feature type="binding site" evidence="4">
    <location>
        <position position="89"/>
    </location>
    <ligand>
        <name>Zn(2+)</name>
        <dbReference type="ChEBI" id="CHEBI:29105"/>
    </ligand>
</feature>
<dbReference type="HAMAP" id="MF_00213">
    <property type="entry name" value="HypA_HybF"/>
    <property type="match status" value="1"/>
</dbReference>
<evidence type="ECO:0000256" key="4">
    <source>
        <dbReference type="HAMAP-Rule" id="MF_00213"/>
    </source>
</evidence>
<evidence type="ECO:0000256" key="1">
    <source>
        <dbReference type="ARBA" id="ARBA00022596"/>
    </source>
</evidence>
<evidence type="ECO:0000313" key="6">
    <source>
        <dbReference type="Proteomes" id="UP000610862"/>
    </source>
</evidence>
<evidence type="ECO:0000313" key="5">
    <source>
        <dbReference type="EMBL" id="MBC8568465.1"/>
    </source>
</evidence>
<dbReference type="NCBIfam" id="TIGR00100">
    <property type="entry name" value="hypA"/>
    <property type="match status" value="1"/>
</dbReference>
<evidence type="ECO:0000256" key="3">
    <source>
        <dbReference type="ARBA" id="ARBA00022833"/>
    </source>
</evidence>
<comment type="function">
    <text evidence="4">Involved in the maturation of [NiFe] hydrogenases. Required for nickel insertion into the metal center of the hydrogenase.</text>
</comment>
<dbReference type="Pfam" id="PF01155">
    <property type="entry name" value="HypA"/>
    <property type="match status" value="1"/>
</dbReference>
<proteinExistence type="inferred from homology"/>
<gene>
    <name evidence="4 5" type="primary">hypA</name>
    <name evidence="5" type="ORF">H8692_06820</name>
</gene>
<reference evidence="5" key="1">
    <citation type="submission" date="2020-08" db="EMBL/GenBank/DDBJ databases">
        <title>Genome public.</title>
        <authorList>
            <person name="Liu C."/>
            <person name="Sun Q."/>
        </authorList>
    </citation>
    <scope>NUCLEOTIDE SEQUENCE</scope>
    <source>
        <strain evidence="5">NSJ-24</strain>
    </source>
</reference>
<keyword evidence="1 4" id="KW-0533">Nickel</keyword>
<dbReference type="PANTHER" id="PTHR34535">
    <property type="entry name" value="HYDROGENASE MATURATION FACTOR HYPA"/>
    <property type="match status" value="1"/>
</dbReference>
<dbReference type="GO" id="GO:0008270">
    <property type="term" value="F:zinc ion binding"/>
    <property type="evidence" value="ECO:0007669"/>
    <property type="project" value="UniProtKB-UniRule"/>
</dbReference>
<dbReference type="PIRSF" id="PIRSF004761">
    <property type="entry name" value="Hydrgn_mat_HypA"/>
    <property type="match status" value="1"/>
</dbReference>
<keyword evidence="2 4" id="KW-0479">Metal-binding</keyword>
<organism evidence="5 6">
    <name type="scientific">Lentihominibacter hominis</name>
    <dbReference type="NCBI Taxonomy" id="2763645"/>
    <lineage>
        <taxon>Bacteria</taxon>
        <taxon>Bacillati</taxon>
        <taxon>Bacillota</taxon>
        <taxon>Clostridia</taxon>
        <taxon>Peptostreptococcales</taxon>
        <taxon>Anaerovoracaceae</taxon>
        <taxon>Lentihominibacter</taxon>
    </lineage>
</organism>
<dbReference type="RefSeq" id="WP_177270339.1">
    <property type="nucleotide sequence ID" value="NZ_JACRTA010000002.1"/>
</dbReference>